<evidence type="ECO:0000313" key="2">
    <source>
        <dbReference type="Proteomes" id="UP001596328"/>
    </source>
</evidence>
<gene>
    <name evidence="1" type="ORF">ACFQE1_15495</name>
</gene>
<protein>
    <submittedName>
        <fullName evidence="1">Transcriptional regulator</fullName>
    </submittedName>
</protein>
<dbReference type="AlphaFoldDB" id="A0ABD5S244"/>
<proteinExistence type="predicted"/>
<sequence length="190" mass="20113">MQSQTTEAVTGWDGEPFAGGYAGLHDLADREFTGAVTEGSAWAFMLNGKVVAVVDGAIEAFDGADGTAYRAPDPALPLLYAMKERGGEVRAQYYTNDTPLSEVDSTLSSGNFTGYVELSENVLSGDYYVVYYGGKSMSVAYVGNSRTLVGGEEAFERADDEVGIYDVREASIEIVDVPEPADQGAEEGAG</sequence>
<comment type="caution">
    <text evidence="1">The sequence shown here is derived from an EMBL/GenBank/DDBJ whole genome shotgun (WGS) entry which is preliminary data.</text>
</comment>
<accession>A0ABD5S244</accession>
<feature type="non-terminal residue" evidence="1">
    <location>
        <position position="190"/>
    </location>
</feature>
<reference evidence="1 2" key="1">
    <citation type="journal article" date="2019" name="Int. J. Syst. Evol. Microbiol.">
        <title>The Global Catalogue of Microorganisms (GCM) 10K type strain sequencing project: providing services to taxonomists for standard genome sequencing and annotation.</title>
        <authorList>
            <consortium name="The Broad Institute Genomics Platform"/>
            <consortium name="The Broad Institute Genome Sequencing Center for Infectious Disease"/>
            <person name="Wu L."/>
            <person name="Ma J."/>
        </authorList>
    </citation>
    <scope>NUCLEOTIDE SEQUENCE [LARGE SCALE GENOMIC DNA]</scope>
    <source>
        <strain evidence="1 2">NBRC 111368</strain>
    </source>
</reference>
<organism evidence="1 2">
    <name type="scientific">Halobium palmae</name>
    <dbReference type="NCBI Taxonomy" id="1776492"/>
    <lineage>
        <taxon>Archaea</taxon>
        <taxon>Methanobacteriati</taxon>
        <taxon>Methanobacteriota</taxon>
        <taxon>Stenosarchaea group</taxon>
        <taxon>Halobacteria</taxon>
        <taxon>Halobacteriales</taxon>
        <taxon>Haloferacaceae</taxon>
        <taxon>Halobium</taxon>
    </lineage>
</organism>
<evidence type="ECO:0000313" key="1">
    <source>
        <dbReference type="EMBL" id="MFC6725744.1"/>
    </source>
</evidence>
<keyword evidence="2" id="KW-1185">Reference proteome</keyword>
<dbReference type="EMBL" id="JBHSWU010000681">
    <property type="protein sequence ID" value="MFC6725744.1"/>
    <property type="molecule type" value="Genomic_DNA"/>
</dbReference>
<name>A0ABD5S244_9EURY</name>
<dbReference type="Proteomes" id="UP001596328">
    <property type="component" value="Unassembled WGS sequence"/>
</dbReference>